<evidence type="ECO:0000313" key="3">
    <source>
        <dbReference type="EMBL" id="MCA6077508.1"/>
    </source>
</evidence>
<sequence>MKINVLWLSVLMLGMVSCVDTEEFPITPNISFNDIRYVEVGGFLESDSLILKIDFEDGDGDLGLRAEDPRDRESPFNDFSLFAFNPVSERITEYALDTLSGASQSDLELVNNIIRFSDRRNIPELDTLPDYSFPEYCQYWREIQIFGPQSDQPIVDDTVYYQKNPRFNNMYVKFFVENVPGSNDFEEFFWEFSRPPECNVNYNGRFPLINEIGRDKSSEGVITYRMTSVGWRSTFQNNRIKLKVFIYDRAGHKSNEIETPAFRLDEIQ</sequence>
<dbReference type="AlphaFoldDB" id="A0A9X1HQP8"/>
<evidence type="ECO:0000313" key="2">
    <source>
        <dbReference type="EMBL" id="MCA6076380.1"/>
    </source>
</evidence>
<dbReference type="EMBL" id="JAIXNE010000002">
    <property type="protein sequence ID" value="MCA6075203.1"/>
    <property type="molecule type" value="Genomic_DNA"/>
</dbReference>
<protein>
    <submittedName>
        <fullName evidence="1">Uncharacterized protein</fullName>
    </submittedName>
</protein>
<organism evidence="1 4">
    <name type="scientific">Fulvivirga sedimenti</name>
    <dbReference type="NCBI Taxonomy" id="2879465"/>
    <lineage>
        <taxon>Bacteria</taxon>
        <taxon>Pseudomonadati</taxon>
        <taxon>Bacteroidota</taxon>
        <taxon>Cytophagia</taxon>
        <taxon>Cytophagales</taxon>
        <taxon>Fulvivirgaceae</taxon>
        <taxon>Fulvivirga</taxon>
    </lineage>
</organism>
<dbReference type="Proteomes" id="UP001139409">
    <property type="component" value="Unassembled WGS sequence"/>
</dbReference>
<dbReference type="RefSeq" id="WP_225698307.1">
    <property type="nucleotide sequence ID" value="NZ_JAIXNE010000002.1"/>
</dbReference>
<evidence type="ECO:0000313" key="4">
    <source>
        <dbReference type="Proteomes" id="UP001139409"/>
    </source>
</evidence>
<dbReference type="EMBL" id="JAIXNE010000004">
    <property type="protein sequence ID" value="MCA6077508.1"/>
    <property type="molecule type" value="Genomic_DNA"/>
</dbReference>
<keyword evidence="4" id="KW-1185">Reference proteome</keyword>
<dbReference type="PROSITE" id="PS51257">
    <property type="entry name" value="PROKAR_LIPOPROTEIN"/>
    <property type="match status" value="1"/>
</dbReference>
<proteinExistence type="predicted"/>
<gene>
    <name evidence="1" type="ORF">LDX50_10000</name>
    <name evidence="2" type="ORF">LDX50_15970</name>
    <name evidence="3" type="ORF">LDX50_21690</name>
</gene>
<evidence type="ECO:0000313" key="1">
    <source>
        <dbReference type="EMBL" id="MCA6075203.1"/>
    </source>
</evidence>
<reference evidence="1" key="1">
    <citation type="submission" date="2021-09" db="EMBL/GenBank/DDBJ databases">
        <title>Fulvivirga sp. isolated from coastal sediment.</title>
        <authorList>
            <person name="Yu H."/>
        </authorList>
    </citation>
    <scope>NUCLEOTIDE SEQUENCE</scope>
    <source>
        <strain evidence="1">1062</strain>
    </source>
</reference>
<name>A0A9X1HQP8_9BACT</name>
<dbReference type="EMBL" id="JAIXNE010000003">
    <property type="protein sequence ID" value="MCA6076380.1"/>
    <property type="molecule type" value="Genomic_DNA"/>
</dbReference>
<comment type="caution">
    <text evidence="1">The sequence shown here is derived from an EMBL/GenBank/DDBJ whole genome shotgun (WGS) entry which is preliminary data.</text>
</comment>
<accession>A0A9X1HQP8</accession>